<evidence type="ECO:0000259" key="2">
    <source>
        <dbReference type="Pfam" id="PF06439"/>
    </source>
</evidence>
<gene>
    <name evidence="3" type="ORF">CfE428DRAFT_2969</name>
</gene>
<dbReference type="EMBL" id="ABVL01000008">
    <property type="protein sequence ID" value="EDY19284.1"/>
    <property type="molecule type" value="Genomic_DNA"/>
</dbReference>
<accession>B4D244</accession>
<protein>
    <recommendedName>
        <fullName evidence="2">3-keto-alpha-glucoside-1,2-lyase/3-keto-2-hydroxy-glucal hydratase domain-containing protein</fullName>
    </recommendedName>
</protein>
<feature type="domain" description="3-keto-alpha-glucoside-1,2-lyase/3-keto-2-hydroxy-glucal hydratase" evidence="2">
    <location>
        <begin position="238"/>
        <end position="441"/>
    </location>
</feature>
<reference evidence="3 4" key="1">
    <citation type="journal article" date="2011" name="J. Bacteriol.">
        <title>Genome sequence of Chthoniobacter flavus Ellin428, an aerobic heterotrophic soil bacterium.</title>
        <authorList>
            <person name="Kant R."/>
            <person name="van Passel M.W."/>
            <person name="Palva A."/>
            <person name="Lucas S."/>
            <person name="Lapidus A."/>
            <person name="Glavina Del Rio T."/>
            <person name="Dalin E."/>
            <person name="Tice H."/>
            <person name="Bruce D."/>
            <person name="Goodwin L."/>
            <person name="Pitluck S."/>
            <person name="Larimer F.W."/>
            <person name="Land M.L."/>
            <person name="Hauser L."/>
            <person name="Sangwan P."/>
            <person name="de Vos W.M."/>
            <person name="Janssen P.H."/>
            <person name="Smidt H."/>
        </authorList>
    </citation>
    <scope>NUCLEOTIDE SEQUENCE [LARGE SCALE GENOMIC DNA]</scope>
    <source>
        <strain evidence="3 4">Ellin428</strain>
    </source>
</reference>
<keyword evidence="1" id="KW-0732">Signal</keyword>
<feature type="signal peptide" evidence="1">
    <location>
        <begin position="1"/>
        <end position="20"/>
    </location>
</feature>
<comment type="caution">
    <text evidence="3">The sequence shown here is derived from an EMBL/GenBank/DDBJ whole genome shotgun (WGS) entry which is preliminary data.</text>
</comment>
<feature type="chain" id="PRO_5002802644" description="3-keto-alpha-glucoside-1,2-lyase/3-keto-2-hydroxy-glucal hydratase domain-containing protein" evidence="1">
    <location>
        <begin position="21"/>
        <end position="444"/>
    </location>
</feature>
<dbReference type="eggNOG" id="COG1413">
    <property type="taxonomic scope" value="Bacteria"/>
</dbReference>
<organism evidence="3 4">
    <name type="scientific">Chthoniobacter flavus Ellin428</name>
    <dbReference type="NCBI Taxonomy" id="497964"/>
    <lineage>
        <taxon>Bacteria</taxon>
        <taxon>Pseudomonadati</taxon>
        <taxon>Verrucomicrobiota</taxon>
        <taxon>Spartobacteria</taxon>
        <taxon>Chthoniobacterales</taxon>
        <taxon>Chthoniobacteraceae</taxon>
        <taxon>Chthoniobacter</taxon>
    </lineage>
</organism>
<feature type="domain" description="3-keto-alpha-glucoside-1,2-lyase/3-keto-2-hydroxy-glucal hydratase" evidence="2">
    <location>
        <begin position="25"/>
        <end position="220"/>
    </location>
</feature>
<dbReference type="InParanoid" id="B4D244"/>
<dbReference type="AlphaFoldDB" id="B4D244"/>
<dbReference type="Proteomes" id="UP000005824">
    <property type="component" value="Unassembled WGS sequence"/>
</dbReference>
<proteinExistence type="predicted"/>
<dbReference type="RefSeq" id="WP_006980294.1">
    <property type="nucleotide sequence ID" value="NZ_ABVL01000008.1"/>
</dbReference>
<dbReference type="GO" id="GO:0016787">
    <property type="term" value="F:hydrolase activity"/>
    <property type="evidence" value="ECO:0007669"/>
    <property type="project" value="InterPro"/>
</dbReference>
<keyword evidence="4" id="KW-1185">Reference proteome</keyword>
<dbReference type="InterPro" id="IPR010496">
    <property type="entry name" value="AL/BT2_dom"/>
</dbReference>
<evidence type="ECO:0000313" key="4">
    <source>
        <dbReference type="Proteomes" id="UP000005824"/>
    </source>
</evidence>
<dbReference type="STRING" id="497964.CfE428DRAFT_2969"/>
<evidence type="ECO:0000256" key="1">
    <source>
        <dbReference type="SAM" id="SignalP"/>
    </source>
</evidence>
<dbReference type="Pfam" id="PF06439">
    <property type="entry name" value="3keto-disac_hyd"/>
    <property type="match status" value="2"/>
</dbReference>
<evidence type="ECO:0000313" key="3">
    <source>
        <dbReference type="EMBL" id="EDY19284.1"/>
    </source>
</evidence>
<dbReference type="Gene3D" id="2.60.120.560">
    <property type="entry name" value="Exo-inulinase, domain 1"/>
    <property type="match status" value="2"/>
</dbReference>
<sequence precursor="true">MFPRTFLTTFVLLCASQLYAEDSDGFTPLFNGHDMSGWVRENGAEDTFTVRDGMIIDTGLPIGVIRSDRMYENFILEFDWRHMKSGGNSGCFAWSDGLPHVGGPFPRGIEVQVLDPGFAATHKGENEWYTCQGDLFPVQGATMTPFGRISKTGARSFPIEDRTKPSPEWNHYHLVANAGELRLSVNGKEVTVGKDCVPRRGYLSLEAEGSEAHFKNLRIKELPSTNTPPEQTAKAYEGFKPLFDGKDLGGWKFDNATSEIWSARGSHFISKAGMSQNAKGLWSEKKYRDFVLCVDWRLTGKVDPRRLFTFQEDGLYVRNAANSIVEKEMPDAGSSAIALRGDSKYQLNLWSHPMGSGDFELLHTDEAIPSPLRRALLPKVKADAPPGKWNRFFITLKGDRVTVVLNDQTVIDNAQLPNIPAEGPIGLLYHGDEVEFANLFIHEL</sequence>
<name>B4D244_9BACT</name>